<dbReference type="InterPro" id="IPR051910">
    <property type="entry name" value="ComF/GntX_DNA_util-trans"/>
</dbReference>
<gene>
    <name evidence="3" type="ORF">ENK37_07545</name>
</gene>
<dbReference type="PANTHER" id="PTHR47505:SF1">
    <property type="entry name" value="DNA UTILIZATION PROTEIN YHGH"/>
    <property type="match status" value="1"/>
</dbReference>
<organism evidence="3">
    <name type="scientific">Oceanithermus profundus</name>
    <dbReference type="NCBI Taxonomy" id="187137"/>
    <lineage>
        <taxon>Bacteria</taxon>
        <taxon>Thermotogati</taxon>
        <taxon>Deinococcota</taxon>
        <taxon>Deinococci</taxon>
        <taxon>Thermales</taxon>
        <taxon>Thermaceae</taxon>
        <taxon>Oceanithermus</taxon>
    </lineage>
</organism>
<evidence type="ECO:0000259" key="2">
    <source>
        <dbReference type="Pfam" id="PF00156"/>
    </source>
</evidence>
<dbReference type="Proteomes" id="UP000885759">
    <property type="component" value="Unassembled WGS sequence"/>
</dbReference>
<evidence type="ECO:0000256" key="1">
    <source>
        <dbReference type="ARBA" id="ARBA00008007"/>
    </source>
</evidence>
<dbReference type="InterPro" id="IPR029057">
    <property type="entry name" value="PRTase-like"/>
</dbReference>
<sequence>MEFEALLGARCPVCGGGLYAPGICRSCRKRLRAKRWQNLVYLGGYRRWRGAVRALKFKGGRRLVAPLADALAEGVRASGWNVEAVTAVPTTWWRALLRGYNPAELLARRIAERLELPFVRLLARRYTPSQTRRRRDERARMKAGTFFLLREPEHRRWLLVDDVWTTGATFRAVERVLRAAGAEAVYGAVIAAREERD</sequence>
<accession>A0A7C4V7E4</accession>
<dbReference type="Gene3D" id="3.40.50.2020">
    <property type="match status" value="1"/>
</dbReference>
<reference evidence="3" key="1">
    <citation type="journal article" date="2020" name="mSystems">
        <title>Genome- and Community-Level Interaction Insights into Carbon Utilization and Element Cycling Functions of Hydrothermarchaeota in Hydrothermal Sediment.</title>
        <authorList>
            <person name="Zhou Z."/>
            <person name="Liu Y."/>
            <person name="Xu W."/>
            <person name="Pan J."/>
            <person name="Luo Z.H."/>
            <person name="Li M."/>
        </authorList>
    </citation>
    <scope>NUCLEOTIDE SEQUENCE [LARGE SCALE GENOMIC DNA]</scope>
    <source>
        <strain evidence="3">HyVt-570</strain>
    </source>
</reference>
<comment type="similarity">
    <text evidence="1">Belongs to the ComF/GntX family.</text>
</comment>
<dbReference type="InterPro" id="IPR000836">
    <property type="entry name" value="PRTase_dom"/>
</dbReference>
<dbReference type="CDD" id="cd06223">
    <property type="entry name" value="PRTases_typeI"/>
    <property type="match status" value="1"/>
</dbReference>
<feature type="domain" description="Phosphoribosyltransferase" evidence="2">
    <location>
        <begin position="105"/>
        <end position="195"/>
    </location>
</feature>
<dbReference type="SUPFAM" id="SSF53271">
    <property type="entry name" value="PRTase-like"/>
    <property type="match status" value="1"/>
</dbReference>
<dbReference type="PANTHER" id="PTHR47505">
    <property type="entry name" value="DNA UTILIZATION PROTEIN YHGH"/>
    <property type="match status" value="1"/>
</dbReference>
<evidence type="ECO:0000313" key="3">
    <source>
        <dbReference type="EMBL" id="HGY09889.1"/>
    </source>
</evidence>
<name>A0A7C4V7E4_9DEIN</name>
<dbReference type="Pfam" id="PF00156">
    <property type="entry name" value="Pribosyltran"/>
    <property type="match status" value="1"/>
</dbReference>
<comment type="caution">
    <text evidence="3">The sequence shown here is derived from an EMBL/GenBank/DDBJ whole genome shotgun (WGS) entry which is preliminary data.</text>
</comment>
<dbReference type="AlphaFoldDB" id="A0A7C4V7E4"/>
<proteinExistence type="inferred from homology"/>
<dbReference type="EMBL" id="DRPZ01000196">
    <property type="protein sequence ID" value="HGY09889.1"/>
    <property type="molecule type" value="Genomic_DNA"/>
</dbReference>
<protein>
    <submittedName>
        <fullName evidence="3">ComF family protein</fullName>
    </submittedName>
</protein>